<dbReference type="Proteomes" id="UP000708208">
    <property type="component" value="Unassembled WGS sequence"/>
</dbReference>
<sequence>MCLESPHSGRDLETISLDFLGSDWAFKSEEVLGLISVILSWHAYYWSCFNFVIRYDGLWQVENLVEEQAFMYTTLIFVVLSIIMLIFNVVRDPESQSKIFDFIFHLIGTIALLIVGSLLIYSTINIDYYKCPLVENYLYHQGILEWFYGARCQLYEEKLAAGVIAILNGILYGVTGILAMATSTTY</sequence>
<organism evidence="2 3">
    <name type="scientific">Allacma fusca</name>
    <dbReference type="NCBI Taxonomy" id="39272"/>
    <lineage>
        <taxon>Eukaryota</taxon>
        <taxon>Metazoa</taxon>
        <taxon>Ecdysozoa</taxon>
        <taxon>Arthropoda</taxon>
        <taxon>Hexapoda</taxon>
        <taxon>Collembola</taxon>
        <taxon>Symphypleona</taxon>
        <taxon>Sminthuridae</taxon>
        <taxon>Allacma</taxon>
    </lineage>
</organism>
<keyword evidence="1" id="KW-0812">Transmembrane</keyword>
<reference evidence="2" key="1">
    <citation type="submission" date="2021-06" db="EMBL/GenBank/DDBJ databases">
        <authorList>
            <person name="Hodson N. C."/>
            <person name="Mongue J. A."/>
            <person name="Jaron S. K."/>
        </authorList>
    </citation>
    <scope>NUCLEOTIDE SEQUENCE</scope>
</reference>
<dbReference type="EMBL" id="CAJVCH010269767">
    <property type="protein sequence ID" value="CAG7734473.1"/>
    <property type="molecule type" value="Genomic_DNA"/>
</dbReference>
<name>A0A8J2KE22_9HEXA</name>
<keyword evidence="3" id="KW-1185">Reference proteome</keyword>
<feature type="transmembrane region" description="Helical" evidence="1">
    <location>
        <begin position="31"/>
        <end position="53"/>
    </location>
</feature>
<evidence type="ECO:0000313" key="3">
    <source>
        <dbReference type="Proteomes" id="UP000708208"/>
    </source>
</evidence>
<proteinExistence type="predicted"/>
<keyword evidence="1" id="KW-0472">Membrane</keyword>
<protein>
    <submittedName>
        <fullName evidence="2">Uncharacterized protein</fullName>
    </submittedName>
</protein>
<evidence type="ECO:0000313" key="2">
    <source>
        <dbReference type="EMBL" id="CAG7734473.1"/>
    </source>
</evidence>
<dbReference type="AlphaFoldDB" id="A0A8J2KE22"/>
<comment type="caution">
    <text evidence="2">The sequence shown here is derived from an EMBL/GenBank/DDBJ whole genome shotgun (WGS) entry which is preliminary data.</text>
</comment>
<feature type="transmembrane region" description="Helical" evidence="1">
    <location>
        <begin position="69"/>
        <end position="90"/>
    </location>
</feature>
<evidence type="ECO:0000256" key="1">
    <source>
        <dbReference type="SAM" id="Phobius"/>
    </source>
</evidence>
<feature type="transmembrane region" description="Helical" evidence="1">
    <location>
        <begin position="159"/>
        <end position="181"/>
    </location>
</feature>
<keyword evidence="1" id="KW-1133">Transmembrane helix</keyword>
<gene>
    <name evidence="2" type="ORF">AFUS01_LOCUS22860</name>
</gene>
<accession>A0A8J2KE22</accession>
<feature type="transmembrane region" description="Helical" evidence="1">
    <location>
        <begin position="102"/>
        <end position="124"/>
    </location>
</feature>